<comment type="caution">
    <text evidence="2">The sequence shown here is derived from an EMBL/GenBank/DDBJ whole genome shotgun (WGS) entry which is preliminary data.</text>
</comment>
<protein>
    <submittedName>
        <fullName evidence="2">Putative Atherin</fullName>
    </submittedName>
</protein>
<dbReference type="EMBL" id="AOPZ01000188">
    <property type="protein sequence ID" value="EPH43030.1"/>
    <property type="molecule type" value="Genomic_DNA"/>
</dbReference>
<keyword evidence="3" id="KW-1185">Reference proteome</keyword>
<dbReference type="AlphaFoldDB" id="S3ZX72"/>
<accession>S3ZX72</accession>
<sequence length="196" mass="21373">MSGAGPRQGGLAVRESPNCRAVRRGYAHDGVVRGKLVRVRLLRSGPTPDGFGREGLVRDGWVGGEVTPGGRGRCRPDRRRKCRSRWRPALGRRLRAGVRESRRRWSRRVGSFAHRPCIARRPPRSPVAHIPGAERCTAQPLSGRYTSLVTQGQGRSTLRDCQRQCGHAAHAGGCGACGYRGSPAPRPSARTSSGRR</sequence>
<feature type="compositionally biased region" description="Low complexity" evidence="1">
    <location>
        <begin position="180"/>
        <end position="196"/>
    </location>
</feature>
<evidence type="ECO:0000256" key="1">
    <source>
        <dbReference type="SAM" id="MobiDB-lite"/>
    </source>
</evidence>
<proteinExistence type="predicted"/>
<dbReference type="PATRIC" id="fig|1286094.4.peg.3869"/>
<reference evidence="2 3" key="1">
    <citation type="submission" date="2013-02" db="EMBL/GenBank/DDBJ databases">
        <title>Draft Genome Sequence of Streptomyces aurantiacus, Which Produces Setomimycin.</title>
        <authorList>
            <person name="Gruening B.A."/>
            <person name="Praeg A."/>
            <person name="Erxleben A."/>
            <person name="Guenther S."/>
            <person name="Mueller M."/>
        </authorList>
    </citation>
    <scope>NUCLEOTIDE SEQUENCE [LARGE SCALE GENOMIC DNA]</scope>
    <source>
        <strain evidence="2 3">JA 4570</strain>
    </source>
</reference>
<dbReference type="Proteomes" id="UP000014629">
    <property type="component" value="Unassembled WGS sequence"/>
</dbReference>
<gene>
    <name evidence="2" type="ORF">STRAU_3914</name>
</gene>
<organism evidence="2 3">
    <name type="scientific">Streptomyces aurantiacus JA 4570</name>
    <dbReference type="NCBI Taxonomy" id="1286094"/>
    <lineage>
        <taxon>Bacteria</taxon>
        <taxon>Bacillati</taxon>
        <taxon>Actinomycetota</taxon>
        <taxon>Actinomycetes</taxon>
        <taxon>Kitasatosporales</taxon>
        <taxon>Streptomycetaceae</taxon>
        <taxon>Streptomyces</taxon>
        <taxon>Streptomyces aurantiacus group</taxon>
    </lineage>
</organism>
<evidence type="ECO:0000313" key="3">
    <source>
        <dbReference type="Proteomes" id="UP000014629"/>
    </source>
</evidence>
<feature type="region of interest" description="Disordered" evidence="1">
    <location>
        <begin position="175"/>
        <end position="196"/>
    </location>
</feature>
<evidence type="ECO:0000313" key="2">
    <source>
        <dbReference type="EMBL" id="EPH43030.1"/>
    </source>
</evidence>
<name>S3ZX72_9ACTN</name>